<feature type="domain" description="Response regulatory" evidence="4">
    <location>
        <begin position="8"/>
        <end position="127"/>
    </location>
</feature>
<dbReference type="eggNOG" id="COG3437">
    <property type="taxonomic scope" value="Bacteria"/>
</dbReference>
<dbReference type="OrthoDB" id="1523128at2"/>
<organism evidence="5 6">
    <name type="scientific">Saprospira grandis (strain Lewin)</name>
    <dbReference type="NCBI Taxonomy" id="984262"/>
    <lineage>
        <taxon>Bacteria</taxon>
        <taxon>Pseudomonadati</taxon>
        <taxon>Bacteroidota</taxon>
        <taxon>Saprospiria</taxon>
        <taxon>Saprospirales</taxon>
        <taxon>Saprospiraceae</taxon>
        <taxon>Saprospira</taxon>
    </lineage>
</organism>
<evidence type="ECO:0000256" key="1">
    <source>
        <dbReference type="ARBA" id="ARBA00022553"/>
    </source>
</evidence>
<dbReference type="GO" id="GO:0000160">
    <property type="term" value="P:phosphorelay signal transduction system"/>
    <property type="evidence" value="ECO:0007669"/>
    <property type="project" value="InterPro"/>
</dbReference>
<dbReference type="PANTHER" id="PTHR44591:SF3">
    <property type="entry name" value="RESPONSE REGULATORY DOMAIN-CONTAINING PROTEIN"/>
    <property type="match status" value="1"/>
</dbReference>
<keyword evidence="1 3" id="KW-0597">Phosphoprotein</keyword>
<dbReference type="InterPro" id="IPR016032">
    <property type="entry name" value="Sig_transdc_resp-reg_C-effctor"/>
</dbReference>
<dbReference type="Proteomes" id="UP000007519">
    <property type="component" value="Chromosome"/>
</dbReference>
<reference evidence="5 6" key="1">
    <citation type="journal article" date="2012" name="Stand. Genomic Sci.">
        <title>Complete genome sequencing and analysis of Saprospira grandis str. Lewin, a predatory marine bacterium.</title>
        <authorList>
            <person name="Saw J.H."/>
            <person name="Yuryev A."/>
            <person name="Kanbe M."/>
            <person name="Hou S."/>
            <person name="Young A.G."/>
            <person name="Aizawa S."/>
            <person name="Alam M."/>
        </authorList>
    </citation>
    <scope>NUCLEOTIDE SEQUENCE [LARGE SCALE GENOMIC DNA]</scope>
    <source>
        <strain evidence="5 6">Lewin</strain>
    </source>
</reference>
<dbReference type="SUPFAM" id="SSF52172">
    <property type="entry name" value="CheY-like"/>
    <property type="match status" value="1"/>
</dbReference>
<name>H6L0Q5_SAPGL</name>
<dbReference type="Pfam" id="PF00072">
    <property type="entry name" value="Response_reg"/>
    <property type="match status" value="1"/>
</dbReference>
<dbReference type="SUPFAM" id="SSF46894">
    <property type="entry name" value="C-terminal effector domain of the bipartite response regulators"/>
    <property type="match status" value="1"/>
</dbReference>
<keyword evidence="6" id="KW-1185">Reference proteome</keyword>
<dbReference type="InterPro" id="IPR001789">
    <property type="entry name" value="Sig_transdc_resp-reg_receiver"/>
</dbReference>
<evidence type="ECO:0000259" key="4">
    <source>
        <dbReference type="PROSITE" id="PS50110"/>
    </source>
</evidence>
<dbReference type="Gene3D" id="3.40.50.2300">
    <property type="match status" value="1"/>
</dbReference>
<dbReference type="HOGENOM" id="CLU_993553_0_0_10"/>
<dbReference type="STRING" id="984262.SGRA_1857"/>
<sequence>MPSEYQYSLLIVDDNPQNRLLAVEQLMQQEETYKILAAPSAAIADKLLERYAIDLILLDWEMPGTNGISFLQKLKAHPQQQNIPVIMYTGIMTSPESLREALDAGAADFLRKPADPIELLARCRSILSRDQYYKALIQAEEERSRFKLQELSASLIQIAQQKRLLKEILDELEQLESHGPLLQLQQKIKHKLKVEGNWSELQNRIQLLHQEFIKKLESTHPNISQEELIYCTLIYMGLDQKEIMDILDISPESALRNRYRLRQKMQLHSQERLEEYLKNI</sequence>
<proteinExistence type="predicted"/>
<dbReference type="SMART" id="SM00448">
    <property type="entry name" value="REC"/>
    <property type="match status" value="1"/>
</dbReference>
<dbReference type="GO" id="GO:0006355">
    <property type="term" value="P:regulation of DNA-templated transcription"/>
    <property type="evidence" value="ECO:0007669"/>
    <property type="project" value="InterPro"/>
</dbReference>
<dbReference type="GO" id="GO:0003677">
    <property type="term" value="F:DNA binding"/>
    <property type="evidence" value="ECO:0007669"/>
    <property type="project" value="UniProtKB-KW"/>
</dbReference>
<dbReference type="InterPro" id="IPR050595">
    <property type="entry name" value="Bact_response_regulator"/>
</dbReference>
<dbReference type="KEGG" id="sgn:SGRA_1857"/>
<dbReference type="InterPro" id="IPR011006">
    <property type="entry name" value="CheY-like_superfamily"/>
</dbReference>
<accession>H6L0Q5</accession>
<dbReference type="AlphaFoldDB" id="H6L0Q5"/>
<dbReference type="PANTHER" id="PTHR44591">
    <property type="entry name" value="STRESS RESPONSE REGULATOR PROTEIN 1"/>
    <property type="match status" value="1"/>
</dbReference>
<evidence type="ECO:0000313" key="6">
    <source>
        <dbReference type="Proteomes" id="UP000007519"/>
    </source>
</evidence>
<dbReference type="RefSeq" id="WP_015692216.1">
    <property type="nucleotide sequence ID" value="NC_016940.1"/>
</dbReference>
<protein>
    <submittedName>
        <fullName evidence="5">Two component transcriptional regulator, LuxR family protein</fullName>
    </submittedName>
</protein>
<evidence type="ECO:0000313" key="5">
    <source>
        <dbReference type="EMBL" id="AFC24591.1"/>
    </source>
</evidence>
<dbReference type="EMBL" id="CP002831">
    <property type="protein sequence ID" value="AFC24591.1"/>
    <property type="molecule type" value="Genomic_DNA"/>
</dbReference>
<feature type="modified residue" description="4-aspartylphosphate" evidence="3">
    <location>
        <position position="59"/>
    </location>
</feature>
<keyword evidence="2" id="KW-0238">DNA-binding</keyword>
<dbReference type="PROSITE" id="PS50110">
    <property type="entry name" value="RESPONSE_REGULATORY"/>
    <property type="match status" value="1"/>
</dbReference>
<evidence type="ECO:0000256" key="2">
    <source>
        <dbReference type="ARBA" id="ARBA00023125"/>
    </source>
</evidence>
<evidence type="ECO:0000256" key="3">
    <source>
        <dbReference type="PROSITE-ProRule" id="PRU00169"/>
    </source>
</evidence>
<gene>
    <name evidence="5" type="ordered locus">SGRA_1857</name>
</gene>